<dbReference type="AlphaFoldDB" id="A0A5M3WI67"/>
<feature type="region of interest" description="Disordered" evidence="1">
    <location>
        <begin position="1"/>
        <end position="23"/>
    </location>
</feature>
<evidence type="ECO:0000313" key="2">
    <source>
        <dbReference type="EMBL" id="GES06048.1"/>
    </source>
</evidence>
<reference evidence="2 3" key="1">
    <citation type="submission" date="2019-10" db="EMBL/GenBank/DDBJ databases">
        <title>Whole genome shotgun sequence of Acrocarpospora corrugata NBRC 13972.</title>
        <authorList>
            <person name="Ichikawa N."/>
            <person name="Kimura A."/>
            <person name="Kitahashi Y."/>
            <person name="Komaki H."/>
            <person name="Oguchi A."/>
        </authorList>
    </citation>
    <scope>NUCLEOTIDE SEQUENCE [LARGE SCALE GENOMIC DNA]</scope>
    <source>
        <strain evidence="2 3">NBRC 13972</strain>
    </source>
</reference>
<organism evidence="2 3">
    <name type="scientific">Acrocarpospora corrugata</name>
    <dbReference type="NCBI Taxonomy" id="35763"/>
    <lineage>
        <taxon>Bacteria</taxon>
        <taxon>Bacillati</taxon>
        <taxon>Actinomycetota</taxon>
        <taxon>Actinomycetes</taxon>
        <taxon>Streptosporangiales</taxon>
        <taxon>Streptosporangiaceae</taxon>
        <taxon>Acrocarpospora</taxon>
    </lineage>
</organism>
<feature type="region of interest" description="Disordered" evidence="1">
    <location>
        <begin position="39"/>
        <end position="58"/>
    </location>
</feature>
<proteinExistence type="predicted"/>
<sequence>MHEESALFVPGERRGRHEGRPAEPVAVADAVSVEDSGVAPRWAPRRARPSPAPGTISAVATMPADTTTVGTHGYLLGYRAWRGCARSEVFQRALSEIGR</sequence>
<protein>
    <submittedName>
        <fullName evidence="2">Uncharacterized protein</fullName>
    </submittedName>
</protein>
<gene>
    <name evidence="2" type="ORF">Acor_81170</name>
</gene>
<dbReference type="EMBL" id="BLAD01000126">
    <property type="protein sequence ID" value="GES06048.1"/>
    <property type="molecule type" value="Genomic_DNA"/>
</dbReference>
<keyword evidence="3" id="KW-1185">Reference proteome</keyword>
<name>A0A5M3WI67_9ACTN</name>
<evidence type="ECO:0000256" key="1">
    <source>
        <dbReference type="SAM" id="MobiDB-lite"/>
    </source>
</evidence>
<accession>A0A5M3WI67</accession>
<evidence type="ECO:0000313" key="3">
    <source>
        <dbReference type="Proteomes" id="UP000334990"/>
    </source>
</evidence>
<dbReference type="Proteomes" id="UP000334990">
    <property type="component" value="Unassembled WGS sequence"/>
</dbReference>
<comment type="caution">
    <text evidence="2">The sequence shown here is derived from an EMBL/GenBank/DDBJ whole genome shotgun (WGS) entry which is preliminary data.</text>
</comment>
<feature type="compositionally biased region" description="Basic and acidic residues" evidence="1">
    <location>
        <begin position="1"/>
        <end position="21"/>
    </location>
</feature>